<gene>
    <name evidence="1" type="ORF">SPELUC_LOCUS8617</name>
</gene>
<evidence type="ECO:0000313" key="2">
    <source>
        <dbReference type="Proteomes" id="UP000789366"/>
    </source>
</evidence>
<keyword evidence="2" id="KW-1185">Reference proteome</keyword>
<comment type="caution">
    <text evidence="1">The sequence shown here is derived from an EMBL/GenBank/DDBJ whole genome shotgun (WGS) entry which is preliminary data.</text>
</comment>
<protein>
    <submittedName>
        <fullName evidence="1">15428_t:CDS:1</fullName>
    </submittedName>
</protein>
<dbReference type="EMBL" id="CAJVPW010013166">
    <property type="protein sequence ID" value="CAG8642430.1"/>
    <property type="molecule type" value="Genomic_DNA"/>
</dbReference>
<name>A0ACA9NAZ2_9GLOM</name>
<feature type="non-terminal residue" evidence="1">
    <location>
        <position position="291"/>
    </location>
</feature>
<dbReference type="Proteomes" id="UP000789366">
    <property type="component" value="Unassembled WGS sequence"/>
</dbReference>
<evidence type="ECO:0000313" key="1">
    <source>
        <dbReference type="EMBL" id="CAG8642430.1"/>
    </source>
</evidence>
<organism evidence="1 2">
    <name type="scientific">Cetraspora pellucida</name>
    <dbReference type="NCBI Taxonomy" id="1433469"/>
    <lineage>
        <taxon>Eukaryota</taxon>
        <taxon>Fungi</taxon>
        <taxon>Fungi incertae sedis</taxon>
        <taxon>Mucoromycota</taxon>
        <taxon>Glomeromycotina</taxon>
        <taxon>Glomeromycetes</taxon>
        <taxon>Diversisporales</taxon>
        <taxon>Gigasporaceae</taxon>
        <taxon>Cetraspora</taxon>
    </lineage>
</organism>
<accession>A0ACA9NAZ2</accession>
<proteinExistence type="predicted"/>
<sequence length="291" mass="33243">MLCYADTIVRIKYTHQTEKQDTKLLIVWDIAIFEKDGFYSVNGKIVPEYYRGNKRPKMTVATSTGVTILNKVINSNKCLLKISLVGIPQESPHIVEVDENAVINILISDYAGQDYNFIVKVMEVIDNKFYIYFKDINYIDAHFFSKQNVLDDSSFHEVVNIARSKLLSTYQNITESTKKIPESKMLSLMGQNDFIDKQSSLASDNISSKCTCTECTDEFTDLFNDTDNNDLHLNRSSDINISHGDEIEKLSKNKKQCKGFVYSEKGKKPVGRSLRSALRLYNFTIDTTNNE</sequence>
<reference evidence="1" key="1">
    <citation type="submission" date="2021-06" db="EMBL/GenBank/DDBJ databases">
        <authorList>
            <person name="Kallberg Y."/>
            <person name="Tangrot J."/>
            <person name="Rosling A."/>
        </authorList>
    </citation>
    <scope>NUCLEOTIDE SEQUENCE</scope>
    <source>
        <strain evidence="1">28 12/20/2015</strain>
    </source>
</reference>